<evidence type="ECO:0000256" key="6">
    <source>
        <dbReference type="SAM" id="Phobius"/>
    </source>
</evidence>
<evidence type="ECO:0000256" key="4">
    <source>
        <dbReference type="ARBA" id="ARBA00022989"/>
    </source>
</evidence>
<dbReference type="InterPro" id="IPR003740">
    <property type="entry name" value="YitT"/>
</dbReference>
<feature type="transmembrane region" description="Helical" evidence="6">
    <location>
        <begin position="50"/>
        <end position="68"/>
    </location>
</feature>
<feature type="domain" description="DUF2179" evidence="7">
    <location>
        <begin position="220"/>
        <end position="274"/>
    </location>
</feature>
<dbReference type="CDD" id="cd16380">
    <property type="entry name" value="YitT_C"/>
    <property type="match status" value="1"/>
</dbReference>
<protein>
    <submittedName>
        <fullName evidence="8">YitT family protein</fullName>
    </submittedName>
</protein>
<feature type="transmembrane region" description="Helical" evidence="6">
    <location>
        <begin position="145"/>
        <end position="167"/>
    </location>
</feature>
<dbReference type="InterPro" id="IPR051461">
    <property type="entry name" value="UPF0750_membrane"/>
</dbReference>
<evidence type="ECO:0000313" key="9">
    <source>
        <dbReference type="Proteomes" id="UP000886751"/>
    </source>
</evidence>
<dbReference type="EMBL" id="DXEI01000080">
    <property type="protein sequence ID" value="HIX94864.1"/>
    <property type="molecule type" value="Genomic_DNA"/>
</dbReference>
<name>A0A9D1Y0Y1_9FIRM</name>
<keyword evidence="4 6" id="KW-1133">Transmembrane helix</keyword>
<evidence type="ECO:0000256" key="1">
    <source>
        <dbReference type="ARBA" id="ARBA00004651"/>
    </source>
</evidence>
<organism evidence="8 9">
    <name type="scientific">Candidatus Gemmiger excrementipullorum</name>
    <dbReference type="NCBI Taxonomy" id="2838610"/>
    <lineage>
        <taxon>Bacteria</taxon>
        <taxon>Bacillati</taxon>
        <taxon>Bacillota</taxon>
        <taxon>Clostridia</taxon>
        <taxon>Eubacteriales</taxon>
        <taxon>Gemmiger</taxon>
    </lineage>
</organism>
<evidence type="ECO:0000256" key="5">
    <source>
        <dbReference type="ARBA" id="ARBA00023136"/>
    </source>
</evidence>
<evidence type="ECO:0000313" key="8">
    <source>
        <dbReference type="EMBL" id="HIX94864.1"/>
    </source>
</evidence>
<dbReference type="InterPro" id="IPR019264">
    <property type="entry name" value="DUF2179"/>
</dbReference>
<reference evidence="8" key="1">
    <citation type="journal article" date="2021" name="PeerJ">
        <title>Extensive microbial diversity within the chicken gut microbiome revealed by metagenomics and culture.</title>
        <authorList>
            <person name="Gilroy R."/>
            <person name="Ravi A."/>
            <person name="Getino M."/>
            <person name="Pursley I."/>
            <person name="Horton D.L."/>
            <person name="Alikhan N.F."/>
            <person name="Baker D."/>
            <person name="Gharbi K."/>
            <person name="Hall N."/>
            <person name="Watson M."/>
            <person name="Adriaenssens E.M."/>
            <person name="Foster-Nyarko E."/>
            <person name="Jarju S."/>
            <person name="Secka A."/>
            <person name="Antonio M."/>
            <person name="Oren A."/>
            <person name="Chaudhuri R.R."/>
            <person name="La Ragione R."/>
            <person name="Hildebrand F."/>
            <person name="Pallen M.J."/>
        </authorList>
    </citation>
    <scope>NUCLEOTIDE SEQUENCE</scope>
    <source>
        <strain evidence="8">ChiHecec2B26-7398</strain>
    </source>
</reference>
<gene>
    <name evidence="8" type="ORF">H9846_05350</name>
</gene>
<dbReference type="PIRSF" id="PIRSF006483">
    <property type="entry name" value="Membrane_protein_YitT"/>
    <property type="match status" value="1"/>
</dbReference>
<feature type="transmembrane region" description="Helical" evidence="6">
    <location>
        <begin position="106"/>
        <end position="124"/>
    </location>
</feature>
<dbReference type="InterPro" id="IPR015867">
    <property type="entry name" value="N-reg_PII/ATP_PRibTrfase_C"/>
</dbReference>
<accession>A0A9D1Y0Y1</accession>
<keyword evidence="3 6" id="KW-0812">Transmembrane</keyword>
<comment type="caution">
    <text evidence="8">The sequence shown here is derived from an EMBL/GenBank/DDBJ whole genome shotgun (WGS) entry which is preliminary data.</text>
</comment>
<dbReference type="Pfam" id="PF10035">
    <property type="entry name" value="DUF2179"/>
    <property type="match status" value="1"/>
</dbReference>
<feature type="transmembrane region" description="Helical" evidence="6">
    <location>
        <begin position="7"/>
        <end position="30"/>
    </location>
</feature>
<reference evidence="8" key="2">
    <citation type="submission" date="2021-04" db="EMBL/GenBank/DDBJ databases">
        <authorList>
            <person name="Gilroy R."/>
        </authorList>
    </citation>
    <scope>NUCLEOTIDE SEQUENCE</scope>
    <source>
        <strain evidence="8">ChiHecec2B26-7398</strain>
    </source>
</reference>
<dbReference type="Pfam" id="PF02588">
    <property type="entry name" value="YitT_membrane"/>
    <property type="match status" value="1"/>
</dbReference>
<dbReference type="PANTHER" id="PTHR33545:SF5">
    <property type="entry name" value="UPF0750 MEMBRANE PROTEIN YITT"/>
    <property type="match status" value="1"/>
</dbReference>
<dbReference type="PANTHER" id="PTHR33545">
    <property type="entry name" value="UPF0750 MEMBRANE PROTEIN YITT-RELATED"/>
    <property type="match status" value="1"/>
</dbReference>
<evidence type="ECO:0000256" key="3">
    <source>
        <dbReference type="ARBA" id="ARBA00022692"/>
    </source>
</evidence>
<proteinExistence type="predicted"/>
<evidence type="ECO:0000256" key="2">
    <source>
        <dbReference type="ARBA" id="ARBA00022475"/>
    </source>
</evidence>
<feature type="transmembrane region" description="Helical" evidence="6">
    <location>
        <begin position="173"/>
        <end position="192"/>
    </location>
</feature>
<dbReference type="GO" id="GO:0005886">
    <property type="term" value="C:plasma membrane"/>
    <property type="evidence" value="ECO:0007669"/>
    <property type="project" value="UniProtKB-SubCell"/>
</dbReference>
<dbReference type="Proteomes" id="UP000886751">
    <property type="component" value="Unassembled WGS sequence"/>
</dbReference>
<evidence type="ECO:0000259" key="7">
    <source>
        <dbReference type="Pfam" id="PF10035"/>
    </source>
</evidence>
<comment type="subcellular location">
    <subcellularLocation>
        <location evidence="1">Cell membrane</location>
        <topology evidence="1">Multi-pass membrane protein</topology>
    </subcellularLocation>
</comment>
<sequence>MTQNKTVNLLLEVLGCFVSAAGIYSFAVAAEVPVTGVAGLSAILYRLFDVPMGLSNVLINIPIILFSYKLLGRAFFLRSVRCMVLFAVFTDYLLPLLPEYRGDRLLATLCGGVVCGIGDALIYMQNSSTGGLDFVTMAIKAKHPYLPFGNLTFGAALAVILLNGAVFRDVDSIIYGLLFNFLVAAVINKMMFGFSSSMLAMIVTDDGKSVCDEIDRVADRGSTILQGRGGYAGQPKDVVLCACSNKQLYEIEHAVRTLDPGCFIVMLQSNEVQGEGFRRLELGKSEEPRR</sequence>
<dbReference type="AlphaFoldDB" id="A0A9D1Y0Y1"/>
<dbReference type="Gene3D" id="3.30.70.120">
    <property type="match status" value="1"/>
</dbReference>
<keyword evidence="5 6" id="KW-0472">Membrane</keyword>
<keyword evidence="2" id="KW-1003">Cell membrane</keyword>